<reference evidence="2 3" key="1">
    <citation type="submission" date="2019-05" db="EMBL/GenBank/DDBJ databases">
        <title>Another draft genome of Portunus trituberculatus and its Hox gene families provides insights of decapod evolution.</title>
        <authorList>
            <person name="Jeong J.-H."/>
            <person name="Song I."/>
            <person name="Kim S."/>
            <person name="Choi T."/>
            <person name="Kim D."/>
            <person name="Ryu S."/>
            <person name="Kim W."/>
        </authorList>
    </citation>
    <scope>NUCLEOTIDE SEQUENCE [LARGE SCALE GENOMIC DNA]</scope>
    <source>
        <tissue evidence="2">Muscle</tissue>
    </source>
</reference>
<comment type="caution">
    <text evidence="2">The sequence shown here is derived from an EMBL/GenBank/DDBJ whole genome shotgun (WGS) entry which is preliminary data.</text>
</comment>
<name>A0A5B7J2A4_PORTR</name>
<evidence type="ECO:0000313" key="3">
    <source>
        <dbReference type="Proteomes" id="UP000324222"/>
    </source>
</evidence>
<organism evidence="2 3">
    <name type="scientific">Portunus trituberculatus</name>
    <name type="common">Swimming crab</name>
    <name type="synonym">Neptunus trituberculatus</name>
    <dbReference type="NCBI Taxonomy" id="210409"/>
    <lineage>
        <taxon>Eukaryota</taxon>
        <taxon>Metazoa</taxon>
        <taxon>Ecdysozoa</taxon>
        <taxon>Arthropoda</taxon>
        <taxon>Crustacea</taxon>
        <taxon>Multicrustacea</taxon>
        <taxon>Malacostraca</taxon>
        <taxon>Eumalacostraca</taxon>
        <taxon>Eucarida</taxon>
        <taxon>Decapoda</taxon>
        <taxon>Pleocyemata</taxon>
        <taxon>Brachyura</taxon>
        <taxon>Eubrachyura</taxon>
        <taxon>Portunoidea</taxon>
        <taxon>Portunidae</taxon>
        <taxon>Portuninae</taxon>
        <taxon>Portunus</taxon>
    </lineage>
</organism>
<gene>
    <name evidence="2" type="ORF">E2C01_083648</name>
</gene>
<accession>A0A5B7J2A4</accession>
<protein>
    <submittedName>
        <fullName evidence="2">Uncharacterized protein</fullName>
    </submittedName>
</protein>
<feature type="compositionally biased region" description="Polar residues" evidence="1">
    <location>
        <begin position="32"/>
        <end position="54"/>
    </location>
</feature>
<keyword evidence="3" id="KW-1185">Reference proteome</keyword>
<dbReference type="AlphaFoldDB" id="A0A5B7J2A4"/>
<evidence type="ECO:0000313" key="2">
    <source>
        <dbReference type="EMBL" id="MPC88729.1"/>
    </source>
</evidence>
<proteinExistence type="predicted"/>
<feature type="region of interest" description="Disordered" evidence="1">
    <location>
        <begin position="1"/>
        <end position="76"/>
    </location>
</feature>
<dbReference type="EMBL" id="VSRR010078737">
    <property type="protein sequence ID" value="MPC88729.1"/>
    <property type="molecule type" value="Genomic_DNA"/>
</dbReference>
<sequence length="76" mass="8143">MVSAHVIHEGPAQGNRGDDVIHAKPPRHSHTVESLMNTPASPVSTSDMKTTGNLRHQAKVPTKSQLSVSTELGWHG</sequence>
<dbReference type="Proteomes" id="UP000324222">
    <property type="component" value="Unassembled WGS sequence"/>
</dbReference>
<evidence type="ECO:0000256" key="1">
    <source>
        <dbReference type="SAM" id="MobiDB-lite"/>
    </source>
</evidence>